<dbReference type="Proteomes" id="UP001498476">
    <property type="component" value="Unassembled WGS sequence"/>
</dbReference>
<dbReference type="PANTHER" id="PTHR47345">
    <property type="entry name" value="CUT9-INTERACTING PROTEIN SCN1"/>
    <property type="match status" value="1"/>
</dbReference>
<dbReference type="InterPro" id="IPR001130">
    <property type="entry name" value="TatD-like"/>
</dbReference>
<gene>
    <name evidence="2" type="primary">scn1_1</name>
    <name evidence="2" type="ORF">QQX98_001781</name>
</gene>
<dbReference type="InterPro" id="IPR032466">
    <property type="entry name" value="Metal_Hydrolase"/>
</dbReference>
<feature type="compositionally biased region" description="Basic and acidic residues" evidence="1">
    <location>
        <begin position="9"/>
        <end position="24"/>
    </location>
</feature>
<organism evidence="2 3">
    <name type="scientific">Neonectria punicea</name>
    <dbReference type="NCBI Taxonomy" id="979145"/>
    <lineage>
        <taxon>Eukaryota</taxon>
        <taxon>Fungi</taxon>
        <taxon>Dikarya</taxon>
        <taxon>Ascomycota</taxon>
        <taxon>Pezizomycotina</taxon>
        <taxon>Sordariomycetes</taxon>
        <taxon>Hypocreomycetidae</taxon>
        <taxon>Hypocreales</taxon>
        <taxon>Nectriaceae</taxon>
        <taxon>Neonectria</taxon>
    </lineage>
</organism>
<reference evidence="2 3" key="1">
    <citation type="journal article" date="2025" name="Microbiol. Resour. Announc.">
        <title>Draft genome sequences for Neonectria magnoliae and Neonectria punicea, canker pathogens of Liriodendron tulipifera and Acer saccharum in West Virginia.</title>
        <authorList>
            <person name="Petronek H.M."/>
            <person name="Kasson M.T."/>
            <person name="Metheny A.M."/>
            <person name="Stauder C.M."/>
            <person name="Lovett B."/>
            <person name="Lynch S.C."/>
            <person name="Garnas J.R."/>
            <person name="Kasson L.R."/>
            <person name="Stajich J.E."/>
        </authorList>
    </citation>
    <scope>NUCLEOTIDE SEQUENCE [LARGE SCALE GENOMIC DNA]</scope>
    <source>
        <strain evidence="2 3">NRRL 64653</strain>
    </source>
</reference>
<dbReference type="PANTHER" id="PTHR47345:SF1">
    <property type="entry name" value="CUT9-INTERACTING PROTEIN SCN1"/>
    <property type="match status" value="1"/>
</dbReference>
<evidence type="ECO:0000313" key="3">
    <source>
        <dbReference type="Proteomes" id="UP001498476"/>
    </source>
</evidence>
<dbReference type="Gene3D" id="3.20.20.140">
    <property type="entry name" value="Metal-dependent hydrolases"/>
    <property type="match status" value="1"/>
</dbReference>
<dbReference type="InterPro" id="IPR053044">
    <property type="entry name" value="Metallo-hydrolase/TatD-type"/>
</dbReference>
<sequence length="425" mass="46354">MCQQHPRLGPHDHPRHGDTDKQHADTPLLPFPWHLPVYDAHCHPTDTMASVATFPGMRAAALTVMATRSQDQDLVADVAAQYPAPDQAAFSSADEQTGTFVVPAFGWHPWFSYQLYDDQAPEPTYRPSGSGSSSDQTPGASPEDAGDAAKAAHYSSVLTPAPSPAFLTSLPTPIPISTFISSTRSRLLAHPHALVGEIGLDKAFRLPQAWDQPAEATRDDALTPGGREGRLLSPHRVRMEHQRAVLAAQLRLAASMRRAISVHGVQAHGVLYETLAATCKGHEREVLTRKKRKLVAQGAEDFSSEDEDDDDTVETPYPPRICLHSFSAGVEVIKQYLHREIPARIFVSLSSGVNLGTDASREKADEVVRALPDDRILVESDLHTAGEPMDAALEDICRWVCEAKGWAIEEGVAQLAKNYEGFIYG</sequence>
<comment type="caution">
    <text evidence="2">The sequence shown here is derived from an EMBL/GenBank/DDBJ whole genome shotgun (WGS) entry which is preliminary data.</text>
</comment>
<accession>A0ABR1HM26</accession>
<feature type="region of interest" description="Disordered" evidence="1">
    <location>
        <begin position="121"/>
        <end position="151"/>
    </location>
</feature>
<name>A0ABR1HM26_9HYPO</name>
<keyword evidence="3" id="KW-1185">Reference proteome</keyword>
<feature type="compositionally biased region" description="Polar residues" evidence="1">
    <location>
        <begin position="127"/>
        <end position="139"/>
    </location>
</feature>
<protein>
    <submittedName>
        <fullName evidence="2">Cut9-interacting protein scn1</fullName>
    </submittedName>
</protein>
<feature type="region of interest" description="Disordered" evidence="1">
    <location>
        <begin position="1"/>
        <end position="25"/>
    </location>
</feature>
<evidence type="ECO:0000256" key="1">
    <source>
        <dbReference type="SAM" id="MobiDB-lite"/>
    </source>
</evidence>
<evidence type="ECO:0000313" key="2">
    <source>
        <dbReference type="EMBL" id="KAK7422258.1"/>
    </source>
</evidence>
<dbReference type="Pfam" id="PF01026">
    <property type="entry name" value="TatD_DNase"/>
    <property type="match status" value="1"/>
</dbReference>
<proteinExistence type="predicted"/>
<dbReference type="EMBL" id="JAZAVJ010000017">
    <property type="protein sequence ID" value="KAK7422258.1"/>
    <property type="molecule type" value="Genomic_DNA"/>
</dbReference>
<dbReference type="SUPFAM" id="SSF51556">
    <property type="entry name" value="Metallo-dependent hydrolases"/>
    <property type="match status" value="1"/>
</dbReference>